<dbReference type="InterPro" id="IPR011012">
    <property type="entry name" value="Longin-like_dom_sf"/>
</dbReference>
<keyword evidence="14" id="KW-1185">Reference proteome</keyword>
<dbReference type="Gene3D" id="3.30.450.60">
    <property type="match status" value="1"/>
</dbReference>
<dbReference type="Pfam" id="PF01217">
    <property type="entry name" value="Clat_adaptor_s"/>
    <property type="match status" value="1"/>
</dbReference>
<keyword evidence="6" id="KW-0333">Golgi apparatus</keyword>
<dbReference type="InterPro" id="IPR022775">
    <property type="entry name" value="AP_mu_sigma_su"/>
</dbReference>
<evidence type="ECO:0000256" key="7">
    <source>
        <dbReference type="ARBA" id="ARBA00023136"/>
    </source>
</evidence>
<dbReference type="GO" id="GO:0030121">
    <property type="term" value="C:AP-1 adaptor complex"/>
    <property type="evidence" value="ECO:0007669"/>
    <property type="project" value="InterPro"/>
</dbReference>
<dbReference type="GO" id="GO:0035615">
    <property type="term" value="F:clathrin adaptor activity"/>
    <property type="evidence" value="ECO:0007669"/>
    <property type="project" value="InterPro"/>
</dbReference>
<dbReference type="GO" id="GO:0016480">
    <property type="term" value="P:negative regulation of transcription by RNA polymerase III"/>
    <property type="evidence" value="ECO:0007669"/>
    <property type="project" value="InterPro"/>
</dbReference>
<keyword evidence="4" id="KW-0813">Transport</keyword>
<evidence type="ECO:0000256" key="10">
    <source>
        <dbReference type="ARBA" id="ARBA00081706"/>
    </source>
</evidence>
<evidence type="ECO:0000256" key="6">
    <source>
        <dbReference type="ARBA" id="ARBA00023034"/>
    </source>
</evidence>
<accession>A0A177ES15</accession>
<reference evidence="13 14" key="1">
    <citation type="submission" date="2016-03" db="EMBL/GenBank/DDBJ databases">
        <title>Draft genome sequence of the Fonsecaea monophora CBS 269.37.</title>
        <authorList>
            <person name="Bombassaro A."/>
            <person name="Vinicius W.A."/>
            <person name="De Hoog S."/>
            <person name="Sun J."/>
            <person name="Souza E.M."/>
            <person name="Raittz R.T."/>
            <person name="Costa F."/>
            <person name="Leao A.C."/>
            <person name="Tadra-Sfeir M.Z."/>
            <person name="Baura V."/>
            <person name="Balsanelli E."/>
            <person name="Pedrosa F.O."/>
            <person name="Moreno L.F."/>
            <person name="Steffens M.B."/>
            <person name="Xi L."/>
            <person name="Bocca A.L."/>
            <person name="Felipe M.S."/>
            <person name="Teixeira M."/>
            <person name="Telles Filho F.Q."/>
            <person name="Azevedo C.M."/>
            <person name="Gomes R."/>
            <person name="Vicente V.A."/>
        </authorList>
    </citation>
    <scope>NUCLEOTIDE SEQUENCE [LARGE SCALE GENOMIC DNA]</scope>
    <source>
        <strain evidence="13 14">CBS 269.37</strain>
    </source>
</reference>
<comment type="subcellular location">
    <subcellularLocation>
        <location evidence="2">Cytoplasmic vesicle</location>
        <location evidence="2">Clathrin-coated vesicle membrane</location>
    </subcellularLocation>
    <subcellularLocation>
        <location evidence="1">Golgi apparatus</location>
    </subcellularLocation>
</comment>
<evidence type="ECO:0000313" key="13">
    <source>
        <dbReference type="EMBL" id="OAG34446.1"/>
    </source>
</evidence>
<dbReference type="InterPro" id="IPR044733">
    <property type="entry name" value="AP1_sigma"/>
</dbReference>
<dbReference type="Gene3D" id="3.40.1000.50">
    <property type="entry name" value="Repressor of RNA polymerase III transcription Maf1"/>
    <property type="match status" value="1"/>
</dbReference>
<dbReference type="FunFam" id="3.30.450.60:FF:000007">
    <property type="entry name" value="AP complex subunit sigma"/>
    <property type="match status" value="1"/>
</dbReference>
<evidence type="ECO:0000256" key="5">
    <source>
        <dbReference type="ARBA" id="ARBA00022927"/>
    </source>
</evidence>
<dbReference type="OrthoDB" id="277029at2759"/>
<keyword evidence="7" id="KW-0472">Membrane</keyword>
<dbReference type="AlphaFoldDB" id="A0A177ES15"/>
<evidence type="ECO:0000256" key="9">
    <source>
        <dbReference type="ARBA" id="ARBA00074180"/>
    </source>
</evidence>
<dbReference type="GO" id="GO:0015031">
    <property type="term" value="P:protein transport"/>
    <property type="evidence" value="ECO:0007669"/>
    <property type="project" value="UniProtKB-KW"/>
</dbReference>
<evidence type="ECO:0000256" key="11">
    <source>
        <dbReference type="SAM" id="MobiDB-lite"/>
    </source>
</evidence>
<sequence length="862" mass="98141">MAIKYLILLSRQGKVRLAKWFTTLSPKDKAKIIKDVSQLVLARRTRMCNFLEYKDTKIVYRRYASLFFIAGCDSTDNELITLEIVHRYVEQMDKYYGNVCELDIIFNFQKAYFILDELLLAGEMQESSKKNVLRCISQEDSLEDMEFMPNRDLDTVTSALNFTTPDLHVVGGCDLYTTKAAGGDKKLYKNIENGLEAQYKSNLQFSQSLSPPQAHVAASSLNLSRSSPFGNLGMISSRRTYAYLIATLNASHPHYDFSHVLRPTDFKREKSLRHVMNTVDTTMYNLRSRPVNSYLRDSAGPPSTQPQWGPAMWRLIDQQMSLRDCAVYRYAPEDFDPFEDDDEGSIWSMNYFFFNKARKRVCYLYLRGISVLAVPTIDGLRTPIKSKRFADEEVDGWITPDLGAHKRAKYWLGDRDDVEIAEHDDRVEEDVDMAVTSVEKDDGPIAAPVSVSKQPLKDNDSQSDDDDFPPPTRPVVDEHDNYLLSDEEFNPYTDGDAVSQLAQLPHPKPSLEKVKHDHNPFLQEMKAYEQIRKFCPESQRHFFLNYHGIIDIPWESGRRQGVVTDLLQPGIQDRRLQSASVPEAFRPYLDELQFALANADLSDVEGSWYLSVLNSRLKMVTVLHALGISHGDIKGDSFGLPQSLHDIALHDFSRSYTFTPERPCRLRVGPLKQVMDVERRQVQETVLNMARSARLLDFFTTLLNTTAETARAMLRTRVSPHVLSTALSLVRLSVMLENDEPAVSGRPAEWTVTMAKHLDDFVGVFYSEPKDLAVPSKSFVLASLVSSSGVVIEQLRLLCPNGSHPGKSTYALVPSAWLGTLDTRRLFWILLYSPSFCGTERTVTILDRRQLDTEMNDIHHMI</sequence>
<dbReference type="Proteomes" id="UP000077002">
    <property type="component" value="Unassembled WGS sequence"/>
</dbReference>
<evidence type="ECO:0000313" key="14">
    <source>
        <dbReference type="Proteomes" id="UP000077002"/>
    </source>
</evidence>
<dbReference type="GO" id="GO:0016482">
    <property type="term" value="P:cytosolic transport"/>
    <property type="evidence" value="ECO:0007669"/>
    <property type="project" value="UniProtKB-ARBA"/>
</dbReference>
<dbReference type="CDD" id="cd14831">
    <property type="entry name" value="AP1_sigma"/>
    <property type="match status" value="1"/>
</dbReference>
<name>A0A177ES15_9EURO</name>
<dbReference type="SUPFAM" id="SSF64356">
    <property type="entry name" value="SNARE-like"/>
    <property type="match status" value="1"/>
</dbReference>
<dbReference type="GO" id="GO:0000994">
    <property type="term" value="F:RNA polymerase III core binding"/>
    <property type="evidence" value="ECO:0007669"/>
    <property type="project" value="TreeGrafter"/>
</dbReference>
<dbReference type="GO" id="GO:0005829">
    <property type="term" value="C:cytosol"/>
    <property type="evidence" value="ECO:0007669"/>
    <property type="project" value="GOC"/>
</dbReference>
<evidence type="ECO:0000259" key="12">
    <source>
        <dbReference type="Pfam" id="PF01217"/>
    </source>
</evidence>
<proteinExistence type="inferred from homology"/>
<evidence type="ECO:0000256" key="1">
    <source>
        <dbReference type="ARBA" id="ARBA00004555"/>
    </source>
</evidence>
<dbReference type="InterPro" id="IPR015257">
    <property type="entry name" value="Maf1"/>
</dbReference>
<comment type="caution">
    <text evidence="13">The sequence shown here is derived from an EMBL/GenBank/DDBJ whole genome shotgun (WGS) entry which is preliminary data.</text>
</comment>
<keyword evidence="5" id="KW-0653">Protein transport</keyword>
<dbReference type="GeneID" id="34606494"/>
<dbReference type="EMBL" id="LVKK01000157">
    <property type="protein sequence ID" value="OAG34446.1"/>
    <property type="molecule type" value="Genomic_DNA"/>
</dbReference>
<keyword evidence="8" id="KW-0968">Cytoplasmic vesicle</keyword>
<organism evidence="13 14">
    <name type="scientific">Fonsecaea monophora</name>
    <dbReference type="NCBI Taxonomy" id="254056"/>
    <lineage>
        <taxon>Eukaryota</taxon>
        <taxon>Fungi</taxon>
        <taxon>Dikarya</taxon>
        <taxon>Ascomycota</taxon>
        <taxon>Pezizomycotina</taxon>
        <taxon>Eurotiomycetes</taxon>
        <taxon>Chaetothyriomycetidae</taxon>
        <taxon>Chaetothyriales</taxon>
        <taxon>Herpotrichiellaceae</taxon>
        <taxon>Fonsecaea</taxon>
    </lineage>
</organism>
<gene>
    <name evidence="13" type="ORF">AYO21_11398</name>
</gene>
<dbReference type="PANTHER" id="PTHR22504">
    <property type="entry name" value="REPRESSOR OF RNA POLYMERASE III TRANSCRIPTION MAF1"/>
    <property type="match status" value="1"/>
</dbReference>
<evidence type="ECO:0000256" key="8">
    <source>
        <dbReference type="ARBA" id="ARBA00023329"/>
    </source>
</evidence>
<dbReference type="GO" id="GO:0005634">
    <property type="term" value="C:nucleus"/>
    <property type="evidence" value="ECO:0007669"/>
    <property type="project" value="TreeGrafter"/>
</dbReference>
<dbReference type="RefSeq" id="XP_022506398.1">
    <property type="nucleotide sequence ID" value="XM_022661292.1"/>
</dbReference>
<feature type="domain" description="AP complex mu/sigma subunit" evidence="12">
    <location>
        <begin position="3"/>
        <end position="142"/>
    </location>
</feature>
<dbReference type="Pfam" id="PF09174">
    <property type="entry name" value="Maf1"/>
    <property type="match status" value="1"/>
</dbReference>
<dbReference type="PANTHER" id="PTHR22504:SF0">
    <property type="entry name" value="REPRESSOR OF RNA POLYMERASE III TRANSCRIPTION MAF1 HOMOLOG"/>
    <property type="match status" value="1"/>
</dbReference>
<feature type="region of interest" description="Disordered" evidence="11">
    <location>
        <begin position="437"/>
        <end position="478"/>
    </location>
</feature>
<evidence type="ECO:0000256" key="3">
    <source>
        <dbReference type="ARBA" id="ARBA00006972"/>
    </source>
</evidence>
<comment type="similarity">
    <text evidence="3">Belongs to the adaptor complexes small subunit family.</text>
</comment>
<evidence type="ECO:0000256" key="4">
    <source>
        <dbReference type="ARBA" id="ARBA00022448"/>
    </source>
</evidence>
<dbReference type="FunFam" id="3.40.1000.50:FF:000004">
    <property type="entry name" value="Repressor of RNA polymerase III transcription MAF1"/>
    <property type="match status" value="1"/>
</dbReference>
<dbReference type="InterPro" id="IPR038564">
    <property type="entry name" value="Maf1_sf"/>
</dbReference>
<evidence type="ECO:0000256" key="2">
    <source>
        <dbReference type="ARBA" id="ARBA00004640"/>
    </source>
</evidence>
<protein>
    <recommendedName>
        <fullName evidence="9">AP-1 complex subunit sigma-1</fullName>
    </recommendedName>
    <alternativeName>
        <fullName evidence="10">Sigma1-adaptin</fullName>
    </alternativeName>
</protein>